<gene>
    <name evidence="1" type="ORF">LEP1GSC037_4641</name>
</gene>
<comment type="caution">
    <text evidence="1">The sequence shown here is derived from an EMBL/GenBank/DDBJ whole genome shotgun (WGS) entry which is preliminary data.</text>
</comment>
<name>M6GYN5_LEPIR</name>
<dbReference type="Proteomes" id="UP000012128">
    <property type="component" value="Unassembled WGS sequence"/>
</dbReference>
<dbReference type="AlphaFoldDB" id="M6GYN5"/>
<dbReference type="EMBL" id="AFLW02000035">
    <property type="protein sequence ID" value="EMM84001.1"/>
    <property type="molecule type" value="Genomic_DNA"/>
</dbReference>
<organism evidence="1 2">
    <name type="scientific">Leptospira interrogans str. 2006001854</name>
    <dbReference type="NCBI Taxonomy" id="1001590"/>
    <lineage>
        <taxon>Bacteria</taxon>
        <taxon>Pseudomonadati</taxon>
        <taxon>Spirochaetota</taxon>
        <taxon>Spirochaetia</taxon>
        <taxon>Leptospirales</taxon>
        <taxon>Leptospiraceae</taxon>
        <taxon>Leptospira</taxon>
    </lineage>
</organism>
<reference evidence="1 2" key="1">
    <citation type="submission" date="2013-01" db="EMBL/GenBank/DDBJ databases">
        <authorList>
            <person name="Harkins D.M."/>
            <person name="Durkin A.S."/>
            <person name="Brinkac L.M."/>
            <person name="Haft D.H."/>
            <person name="Selengut J.D."/>
            <person name="Sanka R."/>
            <person name="DePew J."/>
            <person name="Purushe J."/>
            <person name="Hospenthal D.R."/>
            <person name="Murray C.K."/>
            <person name="Pimentel G."/>
            <person name="Wasfy M."/>
            <person name="Parker T."/>
            <person name="Miller R.S."/>
            <person name="Vinetz J.M."/>
            <person name="Sutton G.G."/>
            <person name="Nierman W.C."/>
            <person name="Fouts D.E."/>
        </authorList>
    </citation>
    <scope>NUCLEOTIDE SEQUENCE [LARGE SCALE GENOMIC DNA]</scope>
    <source>
        <strain evidence="1 2">2006001854</strain>
    </source>
</reference>
<evidence type="ECO:0000313" key="2">
    <source>
        <dbReference type="Proteomes" id="UP000012128"/>
    </source>
</evidence>
<protein>
    <submittedName>
        <fullName evidence="1">Uncharacterized protein</fullName>
    </submittedName>
</protein>
<accession>M6GYN5</accession>
<proteinExistence type="predicted"/>
<sequence length="199" mass="23423">MDALTETISKLSHLDRERFEKIKSLSLKYPDLFKNIKPTLTKLESYEDTVSEVFRLAYQYPEDLEEYKDKSIFELYNYVRLLPYCADPIGLETVSRFKYTKEPKFPIRDCDDKTVPILAKAIIDKIPCRAIVCGKGDRPHHIYPELQLNGFWIPADATYPLRSIFGQKLYGEKFRREFYLTDFQKNSKNGTCLEPVWNL</sequence>
<evidence type="ECO:0000313" key="1">
    <source>
        <dbReference type="EMBL" id="EMM84001.1"/>
    </source>
</evidence>